<protein>
    <submittedName>
        <fullName evidence="2">Uncharacterized protein</fullName>
    </submittedName>
</protein>
<keyword evidence="2" id="KW-0614">Plasmid</keyword>
<proteinExistence type="predicted"/>
<evidence type="ECO:0000313" key="2">
    <source>
        <dbReference type="EMBL" id="QCO16972.1"/>
    </source>
</evidence>
<feature type="region of interest" description="Disordered" evidence="1">
    <location>
        <begin position="1"/>
        <end position="32"/>
    </location>
</feature>
<evidence type="ECO:0000256" key="1">
    <source>
        <dbReference type="SAM" id="MobiDB-lite"/>
    </source>
</evidence>
<geneLocation type="plasmid" evidence="2">
    <name>p1</name>
</geneLocation>
<accession>A0A4D8RI64</accession>
<gene>
    <name evidence="2" type="ORF">D3869_16910</name>
</gene>
<reference evidence="2 3" key="1">
    <citation type="submission" date="2018-09" db="EMBL/GenBank/DDBJ databases">
        <title>Whole genome based analysis of evolution and adaptive divergence in Indian and Brazilian strains of Azospirillum brasilense.</title>
        <authorList>
            <person name="Singh C."/>
            <person name="Tripathi A.K."/>
        </authorList>
    </citation>
    <scope>NUCLEOTIDE SEQUENCE [LARGE SCALE GENOMIC DNA]</scope>
    <source>
        <strain evidence="2 3">MTCC4039</strain>
        <plasmid evidence="2 3">p1</plasmid>
    </source>
</reference>
<evidence type="ECO:0000313" key="3">
    <source>
        <dbReference type="Proteomes" id="UP000298693"/>
    </source>
</evidence>
<dbReference type="Proteomes" id="UP000298693">
    <property type="component" value="Plasmid p1"/>
</dbReference>
<name>A0A4D8RI64_AZOBR</name>
<organism evidence="2 3">
    <name type="scientific">Azospirillum brasilense</name>
    <dbReference type="NCBI Taxonomy" id="192"/>
    <lineage>
        <taxon>Bacteria</taxon>
        <taxon>Pseudomonadati</taxon>
        <taxon>Pseudomonadota</taxon>
        <taxon>Alphaproteobacteria</taxon>
        <taxon>Rhodospirillales</taxon>
        <taxon>Azospirillaceae</taxon>
        <taxon>Azospirillum</taxon>
    </lineage>
</organism>
<sequence length="107" mass="11314">MTTRNIQNEQRDHAAGLAETEGAIAPEPNTQPDLAHDWNEADEGSFATSLSAFRDGLRHAHESADNLQIAYESLVHGAFTIANPPPTLAAVNALFLGTPPVSAALAK</sequence>
<dbReference type="AlphaFoldDB" id="A0A4D8RI64"/>
<dbReference type="RefSeq" id="WP_137141136.1">
    <property type="nucleotide sequence ID" value="NZ_CP032346.1"/>
</dbReference>
<dbReference type="EMBL" id="CP032346">
    <property type="protein sequence ID" value="QCO16972.1"/>
    <property type="molecule type" value="Genomic_DNA"/>
</dbReference>